<dbReference type="Pfam" id="PF00023">
    <property type="entry name" value="Ank"/>
    <property type="match status" value="1"/>
</dbReference>
<feature type="coiled-coil region" evidence="4">
    <location>
        <begin position="99"/>
        <end position="126"/>
    </location>
</feature>
<dbReference type="PROSITE" id="PS50297">
    <property type="entry name" value="ANK_REP_REGION"/>
    <property type="match status" value="7"/>
</dbReference>
<feature type="domain" description="GPI inositol-deacylase winged helix" evidence="6">
    <location>
        <begin position="639"/>
        <end position="718"/>
    </location>
</feature>
<reference evidence="8" key="1">
    <citation type="submission" date="2021-03" db="EMBL/GenBank/DDBJ databases">
        <authorList>
            <person name="Tagirdzhanova G."/>
        </authorList>
    </citation>
    <scope>NUCLEOTIDE SEQUENCE</scope>
</reference>
<dbReference type="InterPro" id="IPR056884">
    <property type="entry name" value="NPHP3-like_N"/>
</dbReference>
<dbReference type="Pfam" id="PF24883">
    <property type="entry name" value="NPHP3_N"/>
    <property type="match status" value="1"/>
</dbReference>
<dbReference type="Gene3D" id="1.25.40.20">
    <property type="entry name" value="Ankyrin repeat-containing domain"/>
    <property type="match status" value="7"/>
</dbReference>
<dbReference type="InterPro" id="IPR054471">
    <property type="entry name" value="GPIID_WHD"/>
</dbReference>
<feature type="repeat" description="ANK" evidence="3">
    <location>
        <begin position="857"/>
        <end position="889"/>
    </location>
</feature>
<dbReference type="InterPro" id="IPR036770">
    <property type="entry name" value="Ankyrin_rpt-contain_sf"/>
</dbReference>
<feature type="region of interest" description="Disordered" evidence="5">
    <location>
        <begin position="1399"/>
        <end position="1442"/>
    </location>
</feature>
<dbReference type="PANTHER" id="PTHR24198:SF165">
    <property type="entry name" value="ANKYRIN REPEAT-CONTAINING PROTEIN-RELATED"/>
    <property type="match status" value="1"/>
</dbReference>
<keyword evidence="4" id="KW-0175">Coiled coil</keyword>
<dbReference type="SMART" id="SM00248">
    <property type="entry name" value="ANK"/>
    <property type="match status" value="15"/>
</dbReference>
<evidence type="ECO:0000259" key="7">
    <source>
        <dbReference type="Pfam" id="PF24883"/>
    </source>
</evidence>
<keyword evidence="1" id="KW-0677">Repeat</keyword>
<feature type="repeat" description="ANK" evidence="3">
    <location>
        <begin position="1036"/>
        <end position="1068"/>
    </location>
</feature>
<evidence type="ECO:0000313" key="8">
    <source>
        <dbReference type="EMBL" id="CAF9937761.1"/>
    </source>
</evidence>
<gene>
    <name evidence="8" type="ORF">IMSHALPRED_000536</name>
</gene>
<dbReference type="Pfam" id="PF12796">
    <property type="entry name" value="Ank_2"/>
    <property type="match status" value="4"/>
</dbReference>
<sequence>MELIGLIASVAQLLHLARKVQEYGRDYFTAKEQQEKLGHTLGTLQTKIDLLGKHGERAFENPDDERFEALRVILRSSTVVDSKGEKLGPDPDRRSVGALKRIENGMKETEKKLETLSQSSAESRIKRLWWHHDKKGFQKTIGKLGESIKQVESVLAYDHFAISLDTSDGVRKVLRNQEAEAEERQLQRKVDAEKMERARRESEERQKIREEQAEAAERLRREEAEQWERSRREGAEEREQAARQREQEAKEKKRAAIIDWLSPLSFQARQSELYNQCIHQNVSTPSLLVSPEFDAWTRGTPWMLQCVGEPGAGKTLLCALVIERLKTIFRNRNVPILCIYLNYKESTIQTLHNLISSLLKQLLQHPDAEFKSPEAKRLFSGAENESRPTLEDFYAAFRAEIQHHERALEEDRVMIVVDAYDEASPAVKQRLADRLMSLPTERASLMMTSRPIEEEPDPRLQKFCDSCDRGRPTDDTPPLPPLKIYYRCEICNIDICQSCRTKDVYCKDRKHTLKEPDDPVRMSIEPSQDDIKLYVGKELETELRLGSLKHSDHTMTKSSFGTTRLGRICRRRPDLQERLIPTVVTNANSMFTLAGLYMQTLRACISEGEVEDALDDPPEGYDGFYERNMLRITEESENSRAASLARKTLEWVVHAHRPLSLAELRDALAVDLKKAGFRKAARPDKAAILEVTAGMITIDYDEKSVRLNHRTAQEYFDKTDYRWFATASADMARVSLHYISLGELTKPCDGIYEDKDFDARKKAYPFLEYSYLYWGDHAYEAGANPETQAAAFKYVSDTDKIAAWTQAAWYLRSAERAEWDIRKGANPLHVCAWFGLAEVVSKLLDEGLGVNSADRNYKQTPLMYACRRGQSATVAKLLERGADVNHYSQRDSVALFEAVYSGVFKTVELLLAHKELDVNARHPRRFNRTALMLAAQDGKLQIVDALLNRPGVELNQKDIEGHTALSLATIAGQFEVVSALLQHTDIDINSQNTLGSTALILAASAKGGRKEIEAKISIAEDLLIQGANSSTRDHEGGGTAVLRAVDAGNEAMVQLLLDHDADIEVHDDLNRTLLHSAAIDGYEGIVRLLLKKGLDVNARDQNGKTPLHDASRDGNYKVAKVLLDSDADQSIKDKYGRRPWMVAWQYGNLNVMRTLDGKDIIEKKIEQDSYPQVQSLPIWSLANLGFEKEVINMIAIKPNDIYFCDPDMGNTALHCAVNANNPTILNLLLSAGLSPDAVNDYHRTPLHLAAIAGHANLVTILLSHDAKYDEKDKWLETPLKIAHHNRHFECAITLVEVGSVPTSSGMIQPLFFAAVELGRLAAVTKLIDMGADLSVKNILGQTALQIAKEGGRGEIVQVLRANKSVFRSPRVGSNVTEVAEEGAEEEMAMLSVKESPFHRPEVWNEEGSEDEGTVVTEGVRRSGVGRGASERPEGGLESAVQE</sequence>
<feature type="repeat" description="ANK" evidence="3">
    <location>
        <begin position="1102"/>
        <end position="1134"/>
    </location>
</feature>
<dbReference type="Proteomes" id="UP000664534">
    <property type="component" value="Unassembled WGS sequence"/>
</dbReference>
<evidence type="ECO:0000259" key="6">
    <source>
        <dbReference type="Pfam" id="PF22939"/>
    </source>
</evidence>
<protein>
    <recommendedName>
        <fullName evidence="10">Ankyrin</fullName>
    </recommendedName>
</protein>
<dbReference type="EMBL" id="CAJPDT010000102">
    <property type="protein sequence ID" value="CAF9937761.1"/>
    <property type="molecule type" value="Genomic_DNA"/>
</dbReference>
<evidence type="ECO:0000256" key="2">
    <source>
        <dbReference type="ARBA" id="ARBA00023043"/>
    </source>
</evidence>
<evidence type="ECO:0000256" key="1">
    <source>
        <dbReference type="ARBA" id="ARBA00022737"/>
    </source>
</evidence>
<evidence type="ECO:0000256" key="5">
    <source>
        <dbReference type="SAM" id="MobiDB-lite"/>
    </source>
</evidence>
<feature type="region of interest" description="Disordered" evidence="5">
    <location>
        <begin position="179"/>
        <end position="248"/>
    </location>
</feature>
<feature type="repeat" description="ANK" evidence="3">
    <location>
        <begin position="960"/>
        <end position="993"/>
    </location>
</feature>
<organism evidence="8 9">
    <name type="scientific">Imshaugia aleurites</name>
    <dbReference type="NCBI Taxonomy" id="172621"/>
    <lineage>
        <taxon>Eukaryota</taxon>
        <taxon>Fungi</taxon>
        <taxon>Dikarya</taxon>
        <taxon>Ascomycota</taxon>
        <taxon>Pezizomycotina</taxon>
        <taxon>Lecanoromycetes</taxon>
        <taxon>OSLEUM clade</taxon>
        <taxon>Lecanoromycetidae</taxon>
        <taxon>Lecanorales</taxon>
        <taxon>Lecanorineae</taxon>
        <taxon>Parmeliaceae</taxon>
        <taxon>Imshaugia</taxon>
    </lineage>
</organism>
<keyword evidence="2 3" id="KW-0040">ANK repeat</keyword>
<dbReference type="SUPFAM" id="SSF52540">
    <property type="entry name" value="P-loop containing nucleoside triphosphate hydrolases"/>
    <property type="match status" value="1"/>
</dbReference>
<comment type="caution">
    <text evidence="8">The sequence shown here is derived from an EMBL/GenBank/DDBJ whole genome shotgun (WGS) entry which is preliminary data.</text>
</comment>
<evidence type="ECO:0000256" key="4">
    <source>
        <dbReference type="SAM" id="Coils"/>
    </source>
</evidence>
<dbReference type="InterPro" id="IPR027417">
    <property type="entry name" value="P-loop_NTPase"/>
</dbReference>
<dbReference type="Gene3D" id="3.40.50.300">
    <property type="entry name" value="P-loop containing nucleotide triphosphate hydrolases"/>
    <property type="match status" value="1"/>
</dbReference>
<name>A0A8H3GCS4_9LECA</name>
<accession>A0A8H3GCS4</accession>
<feature type="domain" description="Nephrocystin 3-like N-terminal" evidence="7">
    <location>
        <begin position="287"/>
        <end position="450"/>
    </location>
</feature>
<dbReference type="PROSITE" id="PS50088">
    <property type="entry name" value="ANK_REPEAT"/>
    <property type="match status" value="8"/>
</dbReference>
<feature type="repeat" description="ANK" evidence="3">
    <location>
        <begin position="823"/>
        <end position="855"/>
    </location>
</feature>
<dbReference type="OrthoDB" id="195446at2759"/>
<dbReference type="Pfam" id="PF22939">
    <property type="entry name" value="WHD_GPIID"/>
    <property type="match status" value="1"/>
</dbReference>
<evidence type="ECO:0008006" key="10">
    <source>
        <dbReference type="Google" id="ProtNLM"/>
    </source>
</evidence>
<proteinExistence type="predicted"/>
<dbReference type="SUPFAM" id="SSF48403">
    <property type="entry name" value="Ankyrin repeat"/>
    <property type="match status" value="2"/>
</dbReference>
<evidence type="ECO:0000256" key="3">
    <source>
        <dbReference type="PROSITE-ProRule" id="PRU00023"/>
    </source>
</evidence>
<feature type="repeat" description="ANK" evidence="3">
    <location>
        <begin position="1208"/>
        <end position="1240"/>
    </location>
</feature>
<feature type="repeat" description="ANK" evidence="3">
    <location>
        <begin position="1069"/>
        <end position="1101"/>
    </location>
</feature>
<keyword evidence="9" id="KW-1185">Reference proteome</keyword>
<feature type="compositionally biased region" description="Acidic residues" evidence="5">
    <location>
        <begin position="1403"/>
        <end position="1412"/>
    </location>
</feature>
<dbReference type="InterPro" id="IPR002110">
    <property type="entry name" value="Ankyrin_rpt"/>
</dbReference>
<dbReference type="PANTHER" id="PTHR24198">
    <property type="entry name" value="ANKYRIN REPEAT AND PROTEIN KINASE DOMAIN-CONTAINING PROTEIN"/>
    <property type="match status" value="1"/>
</dbReference>
<feature type="repeat" description="ANK" evidence="3">
    <location>
        <begin position="1241"/>
        <end position="1273"/>
    </location>
</feature>
<evidence type="ECO:0000313" key="9">
    <source>
        <dbReference type="Proteomes" id="UP000664534"/>
    </source>
</evidence>